<evidence type="ECO:0000313" key="3">
    <source>
        <dbReference type="Proteomes" id="UP001396334"/>
    </source>
</evidence>
<feature type="compositionally biased region" description="Low complexity" evidence="1">
    <location>
        <begin position="64"/>
        <end position="76"/>
    </location>
</feature>
<evidence type="ECO:0000313" key="2">
    <source>
        <dbReference type="EMBL" id="KAK8484415.1"/>
    </source>
</evidence>
<feature type="region of interest" description="Disordered" evidence="1">
    <location>
        <begin position="64"/>
        <end position="86"/>
    </location>
</feature>
<comment type="caution">
    <text evidence="2">The sequence shown here is derived from an EMBL/GenBank/DDBJ whole genome shotgun (WGS) entry which is preliminary data.</text>
</comment>
<evidence type="ECO:0000256" key="1">
    <source>
        <dbReference type="SAM" id="MobiDB-lite"/>
    </source>
</evidence>
<protein>
    <submittedName>
        <fullName evidence="2">Uncharacterized protein</fullName>
    </submittedName>
</protein>
<sequence>MQNSEGSCLSYMAAWLGGGVAQAFFASLERCSCINLSTSDDADDSEAHDLPLMFTNASSISSSVTTMANNNSSSSTPPNGVVDLPV</sequence>
<proteinExistence type="predicted"/>
<name>A0ABR1ZUV8_9ROSI</name>
<dbReference type="PANTHER" id="PTHR34061">
    <property type="entry name" value="PROTEIN, PUTATIVE-RELATED"/>
    <property type="match status" value="1"/>
</dbReference>
<dbReference type="PANTHER" id="PTHR34061:SF11">
    <property type="entry name" value="PROTEIN, PUTATIVE-RELATED"/>
    <property type="match status" value="1"/>
</dbReference>
<keyword evidence="3" id="KW-1185">Reference proteome</keyword>
<accession>A0ABR1ZUV8</accession>
<reference evidence="2 3" key="1">
    <citation type="journal article" date="2024" name="G3 (Bethesda)">
        <title>Genome assembly of Hibiscus sabdariffa L. provides insights into metabolisms of medicinal natural products.</title>
        <authorList>
            <person name="Kim T."/>
        </authorList>
    </citation>
    <scope>NUCLEOTIDE SEQUENCE [LARGE SCALE GENOMIC DNA]</scope>
    <source>
        <strain evidence="2">TK-2024</strain>
        <tissue evidence="2">Old leaves</tissue>
    </source>
</reference>
<organism evidence="2 3">
    <name type="scientific">Hibiscus sabdariffa</name>
    <name type="common">roselle</name>
    <dbReference type="NCBI Taxonomy" id="183260"/>
    <lineage>
        <taxon>Eukaryota</taxon>
        <taxon>Viridiplantae</taxon>
        <taxon>Streptophyta</taxon>
        <taxon>Embryophyta</taxon>
        <taxon>Tracheophyta</taxon>
        <taxon>Spermatophyta</taxon>
        <taxon>Magnoliopsida</taxon>
        <taxon>eudicotyledons</taxon>
        <taxon>Gunneridae</taxon>
        <taxon>Pentapetalae</taxon>
        <taxon>rosids</taxon>
        <taxon>malvids</taxon>
        <taxon>Malvales</taxon>
        <taxon>Malvaceae</taxon>
        <taxon>Malvoideae</taxon>
        <taxon>Hibiscus</taxon>
    </lineage>
</organism>
<dbReference type="EMBL" id="JBBPBN010000576">
    <property type="protein sequence ID" value="KAK8484415.1"/>
    <property type="molecule type" value="Genomic_DNA"/>
</dbReference>
<dbReference type="Proteomes" id="UP001396334">
    <property type="component" value="Unassembled WGS sequence"/>
</dbReference>
<gene>
    <name evidence="2" type="ORF">V6N11_001672</name>
</gene>